<sequence>MGELTEGTFGDNSMLTGGILGGLAAEERMRALRQQLWLLTEVRGQIETRAHCLRIGVTGAPGYAWCSVAERGYANSLNGLWSDLLGIARQLDDACGTVRALIARAGAAG</sequence>
<name>A0A7Z0EG40_9MICO</name>
<gene>
    <name evidence="1" type="ORF">HNR05_002832</name>
</gene>
<evidence type="ECO:0000313" key="1">
    <source>
        <dbReference type="EMBL" id="NYJ21041.1"/>
    </source>
</evidence>
<dbReference type="Proteomes" id="UP000537260">
    <property type="component" value="Unassembled WGS sequence"/>
</dbReference>
<dbReference type="RefSeq" id="WP_179579704.1">
    <property type="nucleotide sequence ID" value="NZ_JACCFM010000001.1"/>
</dbReference>
<organism evidence="1 2">
    <name type="scientific">Glaciibacter psychrotolerans</name>
    <dbReference type="NCBI Taxonomy" id="670054"/>
    <lineage>
        <taxon>Bacteria</taxon>
        <taxon>Bacillati</taxon>
        <taxon>Actinomycetota</taxon>
        <taxon>Actinomycetes</taxon>
        <taxon>Micrococcales</taxon>
        <taxon>Microbacteriaceae</taxon>
        <taxon>Glaciibacter</taxon>
    </lineage>
</organism>
<accession>A0A7Z0EG40</accession>
<comment type="caution">
    <text evidence="1">The sequence shown here is derived from an EMBL/GenBank/DDBJ whole genome shotgun (WGS) entry which is preliminary data.</text>
</comment>
<evidence type="ECO:0000313" key="2">
    <source>
        <dbReference type="Proteomes" id="UP000537260"/>
    </source>
</evidence>
<dbReference type="EMBL" id="JACCFM010000001">
    <property type="protein sequence ID" value="NYJ21041.1"/>
    <property type="molecule type" value="Genomic_DNA"/>
</dbReference>
<reference evidence="1 2" key="1">
    <citation type="submission" date="2020-07" db="EMBL/GenBank/DDBJ databases">
        <title>Sequencing the genomes of 1000 actinobacteria strains.</title>
        <authorList>
            <person name="Klenk H.-P."/>
        </authorList>
    </citation>
    <scope>NUCLEOTIDE SEQUENCE [LARGE SCALE GENOMIC DNA]</scope>
    <source>
        <strain evidence="1 2">LI1</strain>
    </source>
</reference>
<protein>
    <submittedName>
        <fullName evidence="1">Uncharacterized protein</fullName>
    </submittedName>
</protein>
<keyword evidence="2" id="KW-1185">Reference proteome</keyword>
<proteinExistence type="predicted"/>
<dbReference type="AlphaFoldDB" id="A0A7Z0EG40"/>